<comment type="similarity">
    <text evidence="9">Belongs to the carbohydrate kinase PfkB family. Ribokinase subfamily.</text>
</comment>
<comment type="function">
    <text evidence="9">Catalyzes the phosphorylation of ribose at O-5 in a reaction requiring ATP and magnesium. The resulting D-ribose-5-phosphate can then be used either for sythesis of nucleotides, histidine, and tryptophan, or as a component of the pentose phosphate pathway.</text>
</comment>
<dbReference type="Pfam" id="PF00294">
    <property type="entry name" value="PfkB"/>
    <property type="match status" value="1"/>
</dbReference>
<keyword evidence="1 9" id="KW-0808">Transferase</keyword>
<dbReference type="GO" id="GO:0005524">
    <property type="term" value="F:ATP binding"/>
    <property type="evidence" value="ECO:0007669"/>
    <property type="project" value="UniProtKB-UniRule"/>
</dbReference>
<feature type="binding site" evidence="9">
    <location>
        <position position="139"/>
    </location>
    <ligand>
        <name>substrate</name>
    </ligand>
</feature>
<gene>
    <name evidence="9 12" type="primary">rbsK</name>
    <name evidence="12" type="ORF">FGL89_05025</name>
</gene>
<dbReference type="PANTHER" id="PTHR10584">
    <property type="entry name" value="SUGAR KINASE"/>
    <property type="match status" value="1"/>
</dbReference>
<keyword evidence="7 9" id="KW-0630">Potassium</keyword>
<evidence type="ECO:0000256" key="6">
    <source>
        <dbReference type="ARBA" id="ARBA00022842"/>
    </source>
</evidence>
<evidence type="ECO:0000256" key="3">
    <source>
        <dbReference type="ARBA" id="ARBA00022741"/>
    </source>
</evidence>
<evidence type="ECO:0000256" key="7">
    <source>
        <dbReference type="ARBA" id="ARBA00022958"/>
    </source>
</evidence>
<dbReference type="SUPFAM" id="SSF53613">
    <property type="entry name" value="Ribokinase-like"/>
    <property type="match status" value="1"/>
</dbReference>
<dbReference type="GO" id="GO:0005829">
    <property type="term" value="C:cytosol"/>
    <property type="evidence" value="ECO:0007669"/>
    <property type="project" value="TreeGrafter"/>
</dbReference>
<dbReference type="GO" id="GO:0004747">
    <property type="term" value="F:ribokinase activity"/>
    <property type="evidence" value="ECO:0007669"/>
    <property type="project" value="UniProtKB-UniRule"/>
</dbReference>
<comment type="pathway">
    <text evidence="9">Carbohydrate metabolism; D-ribose degradation; D-ribose 5-phosphate from beta-D-ribopyranose: step 2/2.</text>
</comment>
<keyword evidence="9" id="KW-0963">Cytoplasm</keyword>
<organism evidence="12 13">
    <name type="scientific">Leuconostoc carnosum</name>
    <dbReference type="NCBI Taxonomy" id="1252"/>
    <lineage>
        <taxon>Bacteria</taxon>
        <taxon>Bacillati</taxon>
        <taxon>Bacillota</taxon>
        <taxon>Bacilli</taxon>
        <taxon>Lactobacillales</taxon>
        <taxon>Lactobacillaceae</taxon>
        <taxon>Leuconostoc</taxon>
    </lineage>
</organism>
<sequence>MNKVVVIGSLNTDLVTKIKRLPAQGETVSVIEQTTNFGGKGANQAVAAARQGADVTFIGAVGNDDYGLSFKTLLQEESIVTDYIVTKEKPTGMATILLESNGHNTILVNGAANLDLNASDVKQANQAIAAADIVVAQLEVPTEAIIAGFKIAKNNGAITVLNPAPVTSHLSDELINYTDIIVPNESEAAALVGSTPSTDIAVIEETIDPELRHKGLKNVIITLGDKGVYYHAAENKGVLPIFKVAVVDTTAAGDTFIGTLVAYLQEDMSNLRDVLRRSSKASALAVSKAGAITSIPYRSEVDQGLVSLVDYEVSQ</sequence>
<keyword evidence="4 9" id="KW-0418">Kinase</keyword>
<evidence type="ECO:0000256" key="9">
    <source>
        <dbReference type="HAMAP-Rule" id="MF_01987"/>
    </source>
</evidence>
<dbReference type="NCBIfam" id="TIGR02152">
    <property type="entry name" value="D_ribokin_bact"/>
    <property type="match status" value="1"/>
</dbReference>
<dbReference type="OMA" id="CFARHYV"/>
<name>A0AAE6M1X4_LEUCA</name>
<feature type="binding site" evidence="9">
    <location>
        <position position="288"/>
    </location>
    <ligand>
        <name>K(+)</name>
        <dbReference type="ChEBI" id="CHEBI:29103"/>
    </ligand>
</feature>
<comment type="caution">
    <text evidence="9">Lacks conserved residue(s) required for the propagation of feature annotation.</text>
</comment>
<evidence type="ECO:0000313" key="13">
    <source>
        <dbReference type="Proteomes" id="UP000321332"/>
    </source>
</evidence>
<protein>
    <recommendedName>
        <fullName evidence="9 10">Ribokinase</fullName>
        <shortName evidence="9">RK</shortName>
        <ecNumber evidence="9 10">2.7.1.15</ecNumber>
    </recommendedName>
</protein>
<dbReference type="EC" id="2.7.1.15" evidence="9 10"/>
<dbReference type="GeneID" id="61187101"/>
<keyword evidence="2 9" id="KW-0479">Metal-binding</keyword>
<feature type="binding site" evidence="9">
    <location>
        <begin position="253"/>
        <end position="254"/>
    </location>
    <ligand>
        <name>ATP</name>
        <dbReference type="ChEBI" id="CHEBI:30616"/>
    </ligand>
</feature>
<reference evidence="12 13" key="1">
    <citation type="submission" date="2019-06" db="EMBL/GenBank/DDBJ databases">
        <title>Genome analyses of bacteria isolated from kimchi.</title>
        <authorList>
            <person name="Lee S."/>
            <person name="Ahn S."/>
            <person name="Roh S."/>
        </authorList>
    </citation>
    <scope>NUCLEOTIDE SEQUENCE [LARGE SCALE GENOMIC DNA]</scope>
    <source>
        <strain evidence="12 13">CBA3620</strain>
    </source>
</reference>
<feature type="binding site" evidence="9">
    <location>
        <begin position="39"/>
        <end position="43"/>
    </location>
    <ligand>
        <name>substrate</name>
    </ligand>
</feature>
<feature type="binding site" evidence="9">
    <location>
        <position position="294"/>
    </location>
    <ligand>
        <name>K(+)</name>
        <dbReference type="ChEBI" id="CHEBI:29103"/>
    </ligand>
</feature>
<feature type="binding site" evidence="9">
    <location>
        <position position="254"/>
    </location>
    <ligand>
        <name>substrate</name>
    </ligand>
</feature>
<evidence type="ECO:0000256" key="2">
    <source>
        <dbReference type="ARBA" id="ARBA00022723"/>
    </source>
</evidence>
<proteinExistence type="inferred from homology"/>
<evidence type="ECO:0000313" key="12">
    <source>
        <dbReference type="EMBL" id="QEA33527.1"/>
    </source>
</evidence>
<evidence type="ECO:0000256" key="10">
    <source>
        <dbReference type="NCBIfam" id="TIGR02152"/>
    </source>
</evidence>
<dbReference type="InterPro" id="IPR029056">
    <property type="entry name" value="Ribokinase-like"/>
</dbReference>
<keyword evidence="5 9" id="KW-0067">ATP-binding</keyword>
<feature type="binding site" evidence="9">
    <location>
        <begin position="11"/>
        <end position="13"/>
    </location>
    <ligand>
        <name>substrate</name>
    </ligand>
</feature>
<feature type="binding site" evidence="9">
    <location>
        <position position="290"/>
    </location>
    <ligand>
        <name>K(+)</name>
        <dbReference type="ChEBI" id="CHEBI:29103"/>
    </ligand>
</feature>
<dbReference type="RefSeq" id="WP_014975064.1">
    <property type="nucleotide sequence ID" value="NZ_CP042374.1"/>
</dbReference>
<dbReference type="InterPro" id="IPR011877">
    <property type="entry name" value="Ribokinase"/>
</dbReference>
<dbReference type="InterPro" id="IPR011611">
    <property type="entry name" value="PfkB_dom"/>
</dbReference>
<dbReference type="HAMAP" id="MF_01987">
    <property type="entry name" value="Ribokinase"/>
    <property type="match status" value="1"/>
</dbReference>
<comment type="activity regulation">
    <text evidence="9">Activated by a monovalent cation that binds near, but not in, the active site. The most likely occupant of the site in vivo is potassium. Ion binding induces a conformational change that may alter substrate affinity.</text>
</comment>
<accession>A0AAE6M1X4</accession>
<feature type="domain" description="Carbohydrate kinase PfkB" evidence="11">
    <location>
        <begin position="1"/>
        <end position="296"/>
    </location>
</feature>
<evidence type="ECO:0000256" key="4">
    <source>
        <dbReference type="ARBA" id="ARBA00022777"/>
    </source>
</evidence>
<dbReference type="GO" id="GO:0019303">
    <property type="term" value="P:D-ribose catabolic process"/>
    <property type="evidence" value="ECO:0007669"/>
    <property type="project" value="UniProtKB-UniRule"/>
</dbReference>
<keyword evidence="8 9" id="KW-0119">Carbohydrate metabolism</keyword>
<dbReference type="InterPro" id="IPR002139">
    <property type="entry name" value="Ribo/fructo_kinase"/>
</dbReference>
<keyword evidence="3 9" id="KW-0547">Nucleotide-binding</keyword>
<feature type="binding site" evidence="9">
    <location>
        <begin position="222"/>
        <end position="227"/>
    </location>
    <ligand>
        <name>ATP</name>
        <dbReference type="ChEBI" id="CHEBI:30616"/>
    </ligand>
</feature>
<comment type="subunit">
    <text evidence="9">Homodimer.</text>
</comment>
<evidence type="ECO:0000259" key="11">
    <source>
        <dbReference type="Pfam" id="PF00294"/>
    </source>
</evidence>
<evidence type="ECO:0000256" key="8">
    <source>
        <dbReference type="ARBA" id="ARBA00023277"/>
    </source>
</evidence>
<dbReference type="EMBL" id="CP042374">
    <property type="protein sequence ID" value="QEA33527.1"/>
    <property type="molecule type" value="Genomic_DNA"/>
</dbReference>
<evidence type="ECO:0000256" key="5">
    <source>
        <dbReference type="ARBA" id="ARBA00022840"/>
    </source>
</evidence>
<feature type="binding site" evidence="9">
    <location>
        <position position="184"/>
    </location>
    <ligand>
        <name>ATP</name>
        <dbReference type="ChEBI" id="CHEBI:30616"/>
    </ligand>
</feature>
<dbReference type="Proteomes" id="UP000321332">
    <property type="component" value="Chromosome"/>
</dbReference>
<evidence type="ECO:0000256" key="1">
    <source>
        <dbReference type="ARBA" id="ARBA00022679"/>
    </source>
</evidence>
<comment type="subcellular location">
    <subcellularLocation>
        <location evidence="9">Cytoplasm</location>
    </subcellularLocation>
</comment>
<feature type="active site" description="Proton acceptor" evidence="9">
    <location>
        <position position="254"/>
    </location>
</feature>
<dbReference type="Gene3D" id="3.40.1190.20">
    <property type="match status" value="1"/>
</dbReference>
<dbReference type="AlphaFoldDB" id="A0AAE6M1X4"/>
<keyword evidence="6 9" id="KW-0460">Magnesium</keyword>
<comment type="cofactor">
    <cofactor evidence="9">
        <name>Mg(2+)</name>
        <dbReference type="ChEBI" id="CHEBI:18420"/>
    </cofactor>
    <text evidence="9">Requires a divalent cation, most likely magnesium in vivo, as an electrophilic catalyst to aid phosphoryl group transfer. It is the chelate of the metal and the nucleotide that is the actual substrate.</text>
</comment>
<feature type="binding site" evidence="9">
    <location>
        <position position="248"/>
    </location>
    <ligand>
        <name>K(+)</name>
        <dbReference type="ChEBI" id="CHEBI:29103"/>
    </ligand>
</feature>
<feature type="binding site" evidence="9">
    <location>
        <position position="285"/>
    </location>
    <ligand>
        <name>K(+)</name>
        <dbReference type="ChEBI" id="CHEBI:29103"/>
    </ligand>
</feature>
<dbReference type="CDD" id="cd01174">
    <property type="entry name" value="ribokinase"/>
    <property type="match status" value="1"/>
</dbReference>
<comment type="catalytic activity">
    <reaction evidence="9">
        <text>D-ribose + ATP = D-ribose 5-phosphate + ADP + H(+)</text>
        <dbReference type="Rhea" id="RHEA:13697"/>
        <dbReference type="ChEBI" id="CHEBI:15378"/>
        <dbReference type="ChEBI" id="CHEBI:30616"/>
        <dbReference type="ChEBI" id="CHEBI:47013"/>
        <dbReference type="ChEBI" id="CHEBI:78346"/>
        <dbReference type="ChEBI" id="CHEBI:456216"/>
        <dbReference type="EC" id="2.7.1.15"/>
    </reaction>
</comment>
<dbReference type="PRINTS" id="PR00990">
    <property type="entry name" value="RIBOKINASE"/>
</dbReference>
<feature type="binding site" evidence="9">
    <location>
        <position position="250"/>
    </location>
    <ligand>
        <name>K(+)</name>
        <dbReference type="ChEBI" id="CHEBI:29103"/>
    </ligand>
</feature>
<dbReference type="PANTHER" id="PTHR10584:SF166">
    <property type="entry name" value="RIBOKINASE"/>
    <property type="match status" value="1"/>
</dbReference>
<dbReference type="GO" id="GO:0046872">
    <property type="term" value="F:metal ion binding"/>
    <property type="evidence" value="ECO:0007669"/>
    <property type="project" value="UniProtKB-KW"/>
</dbReference>